<name>A0A3D9UT09_9MICO</name>
<organism evidence="2 3">
    <name type="scientific">Calidifontibacter indicus</name>
    <dbReference type="NCBI Taxonomy" id="419650"/>
    <lineage>
        <taxon>Bacteria</taxon>
        <taxon>Bacillati</taxon>
        <taxon>Actinomycetota</taxon>
        <taxon>Actinomycetes</taxon>
        <taxon>Micrococcales</taxon>
        <taxon>Dermacoccaceae</taxon>
        <taxon>Calidifontibacter</taxon>
    </lineage>
</organism>
<gene>
    <name evidence="2" type="ORF">DFJ65_0754</name>
</gene>
<dbReference type="RefSeq" id="WP_115921870.1">
    <property type="nucleotide sequence ID" value="NZ_QTUA01000001.1"/>
</dbReference>
<feature type="region of interest" description="Disordered" evidence="1">
    <location>
        <begin position="247"/>
        <end position="272"/>
    </location>
</feature>
<dbReference type="EMBL" id="QTUA01000001">
    <property type="protein sequence ID" value="REF29785.1"/>
    <property type="molecule type" value="Genomic_DNA"/>
</dbReference>
<dbReference type="AlphaFoldDB" id="A0A3D9UT09"/>
<feature type="compositionally biased region" description="Low complexity" evidence="1">
    <location>
        <begin position="81"/>
        <end position="95"/>
    </location>
</feature>
<dbReference type="Proteomes" id="UP000256253">
    <property type="component" value="Unassembled WGS sequence"/>
</dbReference>
<evidence type="ECO:0000313" key="3">
    <source>
        <dbReference type="Proteomes" id="UP000256253"/>
    </source>
</evidence>
<feature type="compositionally biased region" description="Basic and acidic residues" evidence="1">
    <location>
        <begin position="1"/>
        <end position="23"/>
    </location>
</feature>
<feature type="compositionally biased region" description="Polar residues" evidence="1">
    <location>
        <begin position="44"/>
        <end position="59"/>
    </location>
</feature>
<protein>
    <submittedName>
        <fullName evidence="2">Uncharacterized protein</fullName>
    </submittedName>
</protein>
<evidence type="ECO:0000313" key="2">
    <source>
        <dbReference type="EMBL" id="REF29785.1"/>
    </source>
</evidence>
<proteinExistence type="predicted"/>
<evidence type="ECO:0000256" key="1">
    <source>
        <dbReference type="SAM" id="MobiDB-lite"/>
    </source>
</evidence>
<sequence>MSDHELPGNPQHDIKYTEGRADLDQPNPTKDVASGEAKSVAQDAKSSASDVAGTAQQQAGEVLHEATDQLKTLIDQLKSEFGGQSSGQQQRLASGLTSLADELDEMSKGGEQSGVASDLARQASTRARDAAIWMENREPGDVVEEVKRFARQRPGTFLAAAALVGLVAGRMTRGIADEARDDSGDSYGQGGPGQNRHVAGRPQSHQPTGYAPPAGQYGIGEQYAENVQDVPQYAEYVEGVPGYQPEQYVDGVRVEPGQQFGNGTPRRPEDLR</sequence>
<feature type="region of interest" description="Disordered" evidence="1">
    <location>
        <begin position="177"/>
        <end position="220"/>
    </location>
</feature>
<comment type="caution">
    <text evidence="2">The sequence shown here is derived from an EMBL/GenBank/DDBJ whole genome shotgun (WGS) entry which is preliminary data.</text>
</comment>
<feature type="region of interest" description="Disordered" evidence="1">
    <location>
        <begin position="81"/>
        <end position="126"/>
    </location>
</feature>
<keyword evidence="3" id="KW-1185">Reference proteome</keyword>
<reference evidence="2 3" key="1">
    <citation type="submission" date="2018-08" db="EMBL/GenBank/DDBJ databases">
        <title>Sequencing the genomes of 1000 actinobacteria strains.</title>
        <authorList>
            <person name="Klenk H.-P."/>
        </authorList>
    </citation>
    <scope>NUCLEOTIDE SEQUENCE [LARGE SCALE GENOMIC DNA]</scope>
    <source>
        <strain evidence="2 3">DSM 22967</strain>
    </source>
</reference>
<feature type="region of interest" description="Disordered" evidence="1">
    <location>
        <begin position="1"/>
        <end position="63"/>
    </location>
</feature>
<dbReference type="OrthoDB" id="4578793at2"/>
<accession>A0A3D9UT09</accession>